<proteinExistence type="predicted"/>
<gene>
    <name evidence="1" type="ORF">ACFSNC_07415</name>
</gene>
<organism evidence="1 2">
    <name type="scientific">Ancylobacter oerskovii</name>
    <dbReference type="NCBI Taxonomy" id="459519"/>
    <lineage>
        <taxon>Bacteria</taxon>
        <taxon>Pseudomonadati</taxon>
        <taxon>Pseudomonadota</taxon>
        <taxon>Alphaproteobacteria</taxon>
        <taxon>Hyphomicrobiales</taxon>
        <taxon>Xanthobacteraceae</taxon>
        <taxon>Ancylobacter</taxon>
    </lineage>
</organism>
<dbReference type="RefSeq" id="WP_378295914.1">
    <property type="nucleotide sequence ID" value="NZ_JBHUHD010000001.1"/>
</dbReference>
<reference evidence="2" key="1">
    <citation type="journal article" date="2019" name="Int. J. Syst. Evol. Microbiol.">
        <title>The Global Catalogue of Microorganisms (GCM) 10K type strain sequencing project: providing services to taxonomists for standard genome sequencing and annotation.</title>
        <authorList>
            <consortium name="The Broad Institute Genomics Platform"/>
            <consortium name="The Broad Institute Genome Sequencing Center for Infectious Disease"/>
            <person name="Wu L."/>
            <person name="Ma J."/>
        </authorList>
    </citation>
    <scope>NUCLEOTIDE SEQUENCE [LARGE SCALE GENOMIC DNA]</scope>
    <source>
        <strain evidence="2">CCM 7435</strain>
    </source>
</reference>
<evidence type="ECO:0000313" key="1">
    <source>
        <dbReference type="EMBL" id="MFD2140218.1"/>
    </source>
</evidence>
<name>A0ABW4YVN3_9HYPH</name>
<dbReference type="EMBL" id="JBHUHD010000001">
    <property type="protein sequence ID" value="MFD2140218.1"/>
    <property type="molecule type" value="Genomic_DNA"/>
</dbReference>
<comment type="caution">
    <text evidence="1">The sequence shown here is derived from an EMBL/GenBank/DDBJ whole genome shotgun (WGS) entry which is preliminary data.</text>
</comment>
<sequence>MRTWSGWSAFIPAPVDIVKKRGDAIRINFKADYIPVENGTVSMAGYNDLEKIVTALRG</sequence>
<accession>A0ABW4YVN3</accession>
<keyword evidence="2" id="KW-1185">Reference proteome</keyword>
<evidence type="ECO:0000313" key="2">
    <source>
        <dbReference type="Proteomes" id="UP001597299"/>
    </source>
</evidence>
<protein>
    <submittedName>
        <fullName evidence="1">Uncharacterized protein</fullName>
    </submittedName>
</protein>
<dbReference type="Proteomes" id="UP001597299">
    <property type="component" value="Unassembled WGS sequence"/>
</dbReference>